<sequence length="233" mass="27573">MSNEEHHVDFLRWRSIRQRQKERQFYRLLEDVLTYAEKQTLLREKVRARHIFQQLTCRKPDQPESFSGLAEQVFRIWYALDYLNIRHRRLIQEYLDAGGGIWLDKKSRLVWASTLIASFYSVFFLTRAGENWILQEMASDLPPLTADPRNWPTEEWQEGASVIARPVKVGVQHLPVGPIRVMSPEESDDVRSWLERVYATKRSQQTHLPWRVFMQRQGMGWLSRIESGGCVES</sequence>
<dbReference type="EMBL" id="AP024601">
    <property type="protein sequence ID" value="BCU82319.1"/>
    <property type="molecule type" value="Genomic_DNA"/>
</dbReference>
<organism evidence="1 2">
    <name type="scientific">Polycladomyces abyssicola</name>
    <dbReference type="NCBI Taxonomy" id="1125966"/>
    <lineage>
        <taxon>Bacteria</taxon>
        <taxon>Bacillati</taxon>
        <taxon>Bacillota</taxon>
        <taxon>Bacilli</taxon>
        <taxon>Bacillales</taxon>
        <taxon>Thermoactinomycetaceae</taxon>
        <taxon>Polycladomyces</taxon>
    </lineage>
</organism>
<dbReference type="KEGG" id="pabs:JIR001_21020"/>
<evidence type="ECO:0000313" key="2">
    <source>
        <dbReference type="Proteomes" id="UP000677436"/>
    </source>
</evidence>
<proteinExistence type="predicted"/>
<evidence type="ECO:0000313" key="1">
    <source>
        <dbReference type="EMBL" id="BCU82319.1"/>
    </source>
</evidence>
<accession>A0A8D5ZLB2</accession>
<reference evidence="1" key="2">
    <citation type="journal article" date="2021" name="Microbiol. Resour. Announc.">
        <title>Complete Genome Sequence of Polycladomyces abyssicola JIR-001T, Isolated from Hemipelagic Sediment in Deep Seawater.</title>
        <authorList>
            <person name="Tsubouchi T."/>
            <person name="Kaneko Y."/>
        </authorList>
    </citation>
    <scope>NUCLEOTIDE SEQUENCE</scope>
    <source>
        <strain evidence="1">JIR-001</strain>
    </source>
</reference>
<dbReference type="AlphaFoldDB" id="A0A8D5ZLB2"/>
<gene>
    <name evidence="1" type="ORF">JIR001_21020</name>
</gene>
<protein>
    <submittedName>
        <fullName evidence="1">Uncharacterized protein</fullName>
    </submittedName>
</protein>
<dbReference type="RefSeq" id="WP_212772668.1">
    <property type="nucleotide sequence ID" value="NZ_AP024601.1"/>
</dbReference>
<reference evidence="1" key="1">
    <citation type="journal article" date="2013" name="Int. J. Syst. Evol. Microbiol.">
        <title>Polycladomyces abyssicola gen. nov., sp. nov., a thermophilic filamentous bacterium isolated from hemipelagic sediment.</title>
        <authorList>
            <person name="Tsubouchi T."/>
            <person name="Shimane Y."/>
            <person name="Mori K."/>
            <person name="Usui K."/>
            <person name="Hiraki T."/>
            <person name="Tame A."/>
            <person name="Uematsu K."/>
            <person name="Maruyama T."/>
            <person name="Hatada Y."/>
        </authorList>
    </citation>
    <scope>NUCLEOTIDE SEQUENCE</scope>
    <source>
        <strain evidence="1">JIR-001</strain>
    </source>
</reference>
<keyword evidence="2" id="KW-1185">Reference proteome</keyword>
<dbReference type="Proteomes" id="UP000677436">
    <property type="component" value="Chromosome"/>
</dbReference>
<name>A0A8D5ZLB2_9BACL</name>